<reference evidence="8 9" key="1">
    <citation type="journal article" date="2019" name="Int. J. Syst. Evol. Microbiol.">
        <title>The Global Catalogue of Microorganisms (GCM) 10K type strain sequencing project: providing services to taxonomists for standard genome sequencing and annotation.</title>
        <authorList>
            <consortium name="The Broad Institute Genomics Platform"/>
            <consortium name="The Broad Institute Genome Sequencing Center for Infectious Disease"/>
            <person name="Wu L."/>
            <person name="Ma J."/>
        </authorList>
    </citation>
    <scope>NUCLEOTIDE SEQUENCE [LARGE SCALE GENOMIC DNA]</scope>
    <source>
        <strain evidence="8 9">JCM 13004</strain>
    </source>
</reference>
<organism evidence="8 9">
    <name type="scientific">Kitasatospora nipponensis</name>
    <dbReference type="NCBI Taxonomy" id="258049"/>
    <lineage>
        <taxon>Bacteria</taxon>
        <taxon>Bacillati</taxon>
        <taxon>Actinomycetota</taxon>
        <taxon>Actinomycetes</taxon>
        <taxon>Kitasatosporales</taxon>
        <taxon>Streptomycetaceae</taxon>
        <taxon>Kitasatospora</taxon>
    </lineage>
</organism>
<dbReference type="EMBL" id="BAAALF010000027">
    <property type="protein sequence ID" value="GAA1230643.1"/>
    <property type="molecule type" value="Genomic_DNA"/>
</dbReference>
<dbReference type="InterPro" id="IPR051784">
    <property type="entry name" value="Nod_factor_ABC_transporter"/>
</dbReference>
<proteinExistence type="inferred from homology"/>
<evidence type="ECO:0000256" key="4">
    <source>
        <dbReference type="ARBA" id="ARBA00023136"/>
    </source>
</evidence>
<dbReference type="PANTHER" id="PTHR43229:SF2">
    <property type="entry name" value="NODULATION PROTEIN J"/>
    <property type="match status" value="1"/>
</dbReference>
<feature type="transmembrane region" description="Helical" evidence="6">
    <location>
        <begin position="46"/>
        <end position="69"/>
    </location>
</feature>
<comment type="subcellular location">
    <subcellularLocation>
        <location evidence="6">Cell membrane</location>
        <topology evidence="6">Multi-pass membrane protein</topology>
    </subcellularLocation>
    <subcellularLocation>
        <location evidence="1">Membrane</location>
        <topology evidence="1">Multi-pass membrane protein</topology>
    </subcellularLocation>
</comment>
<feature type="transmembrane region" description="Helical" evidence="6">
    <location>
        <begin position="199"/>
        <end position="223"/>
    </location>
</feature>
<evidence type="ECO:0000256" key="1">
    <source>
        <dbReference type="ARBA" id="ARBA00004141"/>
    </source>
</evidence>
<evidence type="ECO:0000256" key="3">
    <source>
        <dbReference type="ARBA" id="ARBA00022989"/>
    </source>
</evidence>
<dbReference type="PROSITE" id="PS51012">
    <property type="entry name" value="ABC_TM2"/>
    <property type="match status" value="1"/>
</dbReference>
<accession>A0ABN1W4A1</accession>
<dbReference type="Pfam" id="PF01061">
    <property type="entry name" value="ABC2_membrane"/>
    <property type="match status" value="1"/>
</dbReference>
<evidence type="ECO:0000256" key="5">
    <source>
        <dbReference type="ARBA" id="ARBA00023251"/>
    </source>
</evidence>
<evidence type="ECO:0000313" key="9">
    <source>
        <dbReference type="Proteomes" id="UP001500037"/>
    </source>
</evidence>
<dbReference type="InterPro" id="IPR000412">
    <property type="entry name" value="ABC_2_transport"/>
</dbReference>
<dbReference type="Proteomes" id="UP001500037">
    <property type="component" value="Unassembled WGS sequence"/>
</dbReference>
<keyword evidence="3 6" id="KW-1133">Transmembrane helix</keyword>
<name>A0ABN1W4A1_9ACTN</name>
<keyword evidence="5" id="KW-0046">Antibiotic resistance</keyword>
<dbReference type="PIRSF" id="PIRSF006648">
    <property type="entry name" value="DrrB"/>
    <property type="match status" value="1"/>
</dbReference>
<protein>
    <recommendedName>
        <fullName evidence="6">Transport permease protein</fullName>
    </recommendedName>
</protein>
<keyword evidence="9" id="KW-1185">Reference proteome</keyword>
<dbReference type="InterPro" id="IPR047817">
    <property type="entry name" value="ABC2_TM_bact-type"/>
</dbReference>
<feature type="transmembrane region" description="Helical" evidence="6">
    <location>
        <begin position="259"/>
        <end position="279"/>
    </location>
</feature>
<gene>
    <name evidence="8" type="ORF">GCM10009665_21290</name>
</gene>
<keyword evidence="6" id="KW-1003">Cell membrane</keyword>
<evidence type="ECO:0000256" key="2">
    <source>
        <dbReference type="ARBA" id="ARBA00022692"/>
    </source>
</evidence>
<dbReference type="InterPro" id="IPR013525">
    <property type="entry name" value="ABC2_TM"/>
</dbReference>
<dbReference type="PANTHER" id="PTHR43229">
    <property type="entry name" value="NODULATION PROTEIN J"/>
    <property type="match status" value="1"/>
</dbReference>
<feature type="transmembrane region" description="Helical" evidence="6">
    <location>
        <begin position="165"/>
        <end position="187"/>
    </location>
</feature>
<keyword evidence="6" id="KW-0813">Transport</keyword>
<keyword evidence="2 6" id="KW-0812">Transmembrane</keyword>
<feature type="transmembrane region" description="Helical" evidence="6">
    <location>
        <begin position="81"/>
        <end position="106"/>
    </location>
</feature>
<evidence type="ECO:0000313" key="8">
    <source>
        <dbReference type="EMBL" id="GAA1230643.1"/>
    </source>
</evidence>
<evidence type="ECO:0000256" key="6">
    <source>
        <dbReference type="RuleBase" id="RU361157"/>
    </source>
</evidence>
<dbReference type="RefSeq" id="WP_425555941.1">
    <property type="nucleotide sequence ID" value="NZ_BAAALF010000027.1"/>
</dbReference>
<comment type="similarity">
    <text evidence="6">Belongs to the ABC-2 integral membrane protein family.</text>
</comment>
<comment type="caution">
    <text evidence="8">The sequence shown here is derived from an EMBL/GenBank/DDBJ whole genome shotgun (WGS) entry which is preliminary data.</text>
</comment>
<feature type="transmembrane region" description="Helical" evidence="6">
    <location>
        <begin position="127"/>
        <end position="153"/>
    </location>
</feature>
<keyword evidence="4 6" id="KW-0472">Membrane</keyword>
<evidence type="ECO:0000259" key="7">
    <source>
        <dbReference type="PROSITE" id="PS51012"/>
    </source>
</evidence>
<sequence>MSASSATEHAIGALVPRQRHGVAAMAHDSWVVARRNLRRMTRIPEIVVFGLMQPVMFVLLFSFVMGGAIEIPMAGASSSVYTQFLMAGIFAQTVTFAVAGASAGIAEDMTKGLVDRFRSLPMTRSAVLVGRTVADLVQTAFTLVVLALVALGVGWRIHEGFWKALGAFGLLLLLGYAFSWIGALIGLSVRSPEAATSAGLIWLFPLTFVSNAFVPISSMPGWLQPIAYWNPFSATVQACRTLFGNQIGPVDSAWPMQHAVGVSIVSSLLILALFSWLSVRKYRSAVQ</sequence>
<feature type="domain" description="ABC transmembrane type-2" evidence="7">
    <location>
        <begin position="45"/>
        <end position="285"/>
    </location>
</feature>